<evidence type="ECO:0000256" key="1">
    <source>
        <dbReference type="SAM" id="MobiDB-lite"/>
    </source>
</evidence>
<accession>A0A9P3GDP6</accession>
<protein>
    <submittedName>
        <fullName evidence="2">Uncharacterized protein</fullName>
    </submittedName>
</protein>
<dbReference type="Proteomes" id="UP000703269">
    <property type="component" value="Unassembled WGS sequence"/>
</dbReference>
<dbReference type="EMBL" id="BPQB01000023">
    <property type="protein sequence ID" value="GJE91894.1"/>
    <property type="molecule type" value="Genomic_DNA"/>
</dbReference>
<feature type="compositionally biased region" description="Low complexity" evidence="1">
    <location>
        <begin position="67"/>
        <end position="79"/>
    </location>
</feature>
<feature type="compositionally biased region" description="Polar residues" evidence="1">
    <location>
        <begin position="44"/>
        <end position="57"/>
    </location>
</feature>
<evidence type="ECO:0000313" key="3">
    <source>
        <dbReference type="Proteomes" id="UP000703269"/>
    </source>
</evidence>
<feature type="region of interest" description="Disordered" evidence="1">
    <location>
        <begin position="44"/>
        <end position="79"/>
    </location>
</feature>
<proteinExistence type="predicted"/>
<reference evidence="2 3" key="1">
    <citation type="submission" date="2021-08" db="EMBL/GenBank/DDBJ databases">
        <title>Draft Genome Sequence of Phanerochaete sordida strain YK-624.</title>
        <authorList>
            <person name="Mori T."/>
            <person name="Dohra H."/>
            <person name="Suzuki T."/>
            <person name="Kawagishi H."/>
            <person name="Hirai H."/>
        </authorList>
    </citation>
    <scope>NUCLEOTIDE SEQUENCE [LARGE SCALE GENOMIC DNA]</scope>
    <source>
        <strain evidence="2 3">YK-624</strain>
    </source>
</reference>
<comment type="caution">
    <text evidence="2">The sequence shown here is derived from an EMBL/GenBank/DDBJ whole genome shotgun (WGS) entry which is preliminary data.</text>
</comment>
<gene>
    <name evidence="2" type="ORF">PsYK624_080450</name>
</gene>
<sequence length="79" mass="8474">MTASRLSGGSWSQTIRLLFRTPLVPAESKQEKVIEIGMVDLSPTNSNVSSQRNSFDFSTAPADGRVSSSASPWSSNISL</sequence>
<keyword evidence="3" id="KW-1185">Reference proteome</keyword>
<organism evidence="2 3">
    <name type="scientific">Phanerochaete sordida</name>
    <dbReference type="NCBI Taxonomy" id="48140"/>
    <lineage>
        <taxon>Eukaryota</taxon>
        <taxon>Fungi</taxon>
        <taxon>Dikarya</taxon>
        <taxon>Basidiomycota</taxon>
        <taxon>Agaricomycotina</taxon>
        <taxon>Agaricomycetes</taxon>
        <taxon>Polyporales</taxon>
        <taxon>Phanerochaetaceae</taxon>
        <taxon>Phanerochaete</taxon>
    </lineage>
</organism>
<evidence type="ECO:0000313" key="2">
    <source>
        <dbReference type="EMBL" id="GJE91894.1"/>
    </source>
</evidence>
<dbReference type="AlphaFoldDB" id="A0A9P3GDP6"/>
<name>A0A9P3GDP6_9APHY</name>